<gene>
    <name evidence="4" type="ORF">HAHE_23590</name>
</gene>
<evidence type="ECO:0000256" key="3">
    <source>
        <dbReference type="SAM" id="MobiDB-lite"/>
    </source>
</evidence>
<dbReference type="Gene3D" id="1.20.1600.10">
    <property type="entry name" value="Outer membrane efflux proteins (OEP)"/>
    <property type="match status" value="1"/>
</dbReference>
<evidence type="ECO:0000313" key="4">
    <source>
        <dbReference type="EMBL" id="BCX48451.1"/>
    </source>
</evidence>
<dbReference type="InterPro" id="IPR003423">
    <property type="entry name" value="OMP_efflux"/>
</dbReference>
<dbReference type="Proteomes" id="UP001374893">
    <property type="component" value="Chromosome"/>
</dbReference>
<evidence type="ECO:0000256" key="1">
    <source>
        <dbReference type="ARBA" id="ARBA00007613"/>
    </source>
</evidence>
<feature type="coiled-coil region" evidence="2">
    <location>
        <begin position="324"/>
        <end position="351"/>
    </location>
</feature>
<organism evidence="4 5">
    <name type="scientific">Haloferula helveola</name>
    <dbReference type="NCBI Taxonomy" id="490095"/>
    <lineage>
        <taxon>Bacteria</taxon>
        <taxon>Pseudomonadati</taxon>
        <taxon>Verrucomicrobiota</taxon>
        <taxon>Verrucomicrobiia</taxon>
        <taxon>Verrucomicrobiales</taxon>
        <taxon>Verrucomicrobiaceae</taxon>
        <taxon>Haloferula</taxon>
    </lineage>
</organism>
<reference evidence="4 5" key="1">
    <citation type="submission" date="2021-06" db="EMBL/GenBank/DDBJ databases">
        <title>Complete genome of Haloferula helveola possessing various polysaccharide degrading enzymes.</title>
        <authorList>
            <person name="Takami H."/>
            <person name="Huang C."/>
            <person name="Hamasaki K."/>
        </authorList>
    </citation>
    <scope>NUCLEOTIDE SEQUENCE [LARGE SCALE GENOMIC DNA]</scope>
    <source>
        <strain evidence="4 5">CN-1</strain>
    </source>
</reference>
<protein>
    <submittedName>
        <fullName evidence="4">Efflux transporter</fullName>
    </submittedName>
</protein>
<dbReference type="PANTHER" id="PTHR30203">
    <property type="entry name" value="OUTER MEMBRANE CATION EFFLUX PROTEIN"/>
    <property type="match status" value="1"/>
</dbReference>
<dbReference type="InterPro" id="IPR010131">
    <property type="entry name" value="MdtP/NodT-like"/>
</dbReference>
<keyword evidence="2" id="KW-0175">Coiled coil</keyword>
<evidence type="ECO:0000256" key="2">
    <source>
        <dbReference type="SAM" id="Coils"/>
    </source>
</evidence>
<dbReference type="EMBL" id="AP024702">
    <property type="protein sequence ID" value="BCX48451.1"/>
    <property type="molecule type" value="Genomic_DNA"/>
</dbReference>
<name>A0ABM7RMR8_9BACT</name>
<dbReference type="Pfam" id="PF02321">
    <property type="entry name" value="OEP"/>
    <property type="match status" value="1"/>
</dbReference>
<dbReference type="RefSeq" id="WP_338684692.1">
    <property type="nucleotide sequence ID" value="NZ_AP024702.1"/>
</dbReference>
<dbReference type="SUPFAM" id="SSF56954">
    <property type="entry name" value="Outer membrane efflux proteins (OEP)"/>
    <property type="match status" value="1"/>
</dbReference>
<accession>A0ABM7RMR8</accession>
<evidence type="ECO:0000313" key="5">
    <source>
        <dbReference type="Proteomes" id="UP001374893"/>
    </source>
</evidence>
<comment type="similarity">
    <text evidence="1">Belongs to the outer membrane factor (OMF) (TC 1.B.17) family.</text>
</comment>
<sequence>MPLDPSGHAAAWEGRSPSDEKVRDFARRIETSAPRSVSFDPSDGLTLAEGEIVALVYNHDLRVARLKAGVAKATAEHAGRWDDPELSFDVLKVTEGVPNPWVVGSALSVTLPISGRLAVEKARADAAEQSELARVAEEEWETLRDLRKAWLEWSADRLRLQETESIVGSLDSAVETTGKLTEAGELPRTESTLFKLEQESRKADIARLRGKVKEGEQEIRSLMGISPGAPAKLVPTLASGSGKDRGKLADTNPTLIRLQGEYAEAELVLVREIRKQFPDLQLGPAFEEDQGQSKIGITGGIPIPILNSNKGGIATAKAQREVARAAFETELERTEGRLASMRARLSGAQSRRQSIDSNVVPLVDRQVEDARSLLEIGEGGSLVLLESLVRAYEAKLDLIEARLEESVAGNDIRHLLGPDRLTAKTK</sequence>
<proteinExistence type="inferred from homology"/>
<feature type="region of interest" description="Disordered" evidence="3">
    <location>
        <begin position="1"/>
        <end position="21"/>
    </location>
</feature>
<keyword evidence="5" id="KW-1185">Reference proteome</keyword>